<dbReference type="PIRSF" id="PIRSF017316">
    <property type="entry name" value="Pesterase_C1039"/>
    <property type="match status" value="1"/>
</dbReference>
<dbReference type="Gene3D" id="3.60.21.10">
    <property type="match status" value="1"/>
</dbReference>
<feature type="compositionally biased region" description="Basic and acidic residues" evidence="1">
    <location>
        <begin position="20"/>
        <end position="31"/>
    </location>
</feature>
<comment type="caution">
    <text evidence="4">The sequence shown here is derived from an EMBL/GenBank/DDBJ whole genome shotgun (WGS) entry which is preliminary data.</text>
</comment>
<dbReference type="GO" id="GO:0005576">
    <property type="term" value="C:extracellular region"/>
    <property type="evidence" value="ECO:0007669"/>
    <property type="project" value="UniProtKB-ARBA"/>
</dbReference>
<dbReference type="Gene3D" id="3.90.780.10">
    <property type="entry name" value="5'-Nucleotidase, C-terminal domain"/>
    <property type="match status" value="1"/>
</dbReference>
<dbReference type="FunFam" id="3.60.21.10:FF:000043">
    <property type="entry name" value="Ser/Thr protein phosphatase family"/>
    <property type="match status" value="1"/>
</dbReference>
<dbReference type="PANTHER" id="PTHR11575">
    <property type="entry name" value="5'-NUCLEOTIDASE-RELATED"/>
    <property type="match status" value="1"/>
</dbReference>
<dbReference type="GO" id="GO:0016787">
    <property type="term" value="F:hydrolase activity"/>
    <property type="evidence" value="ECO:0007669"/>
    <property type="project" value="InterPro"/>
</dbReference>
<evidence type="ECO:0000313" key="4">
    <source>
        <dbReference type="EMBL" id="KAG0303629.1"/>
    </source>
</evidence>
<feature type="domain" description="Putative 5'-nucleotidase C-terminal" evidence="3">
    <location>
        <begin position="485"/>
        <end position="542"/>
    </location>
</feature>
<keyword evidence="2" id="KW-0732">Signal</keyword>
<dbReference type="Pfam" id="PF21953">
    <property type="entry name" value="NadN_nucleosid_C"/>
    <property type="match status" value="2"/>
</dbReference>
<organism evidence="4 5">
    <name type="scientific">Linnemannia gamsii</name>
    <dbReference type="NCBI Taxonomy" id="64522"/>
    <lineage>
        <taxon>Eukaryota</taxon>
        <taxon>Fungi</taxon>
        <taxon>Fungi incertae sedis</taxon>
        <taxon>Mucoromycota</taxon>
        <taxon>Mortierellomycotina</taxon>
        <taxon>Mortierellomycetes</taxon>
        <taxon>Mortierellales</taxon>
        <taxon>Mortierellaceae</taxon>
        <taxon>Linnemannia</taxon>
    </lineage>
</organism>
<sequence length="585" mass="65362">MRLLALLPLLAVAVAAHGHGHDDDSHLEKRSQPGAPQPNPVDLTPLTWGDVNIIHTTDTHGWLSGHTKEASYSADFGDFSSFLYHMRQQANHRRKDLLVVDSGDLHDGNGLGDASPVNGQYTRPIYQKINYDALAIGNHELYVNDVAENTYRDFAPGWGKRYLTSNVFIKDSLTNKTVPIGNLYNKFRLKFGTRVMSYGFLYNFKGAANNTVIEPSNFTVTLPWFQKSLKEDVDMYLIVGHVPIRWAEATAVVQAIRAAHPSKPIVVLGGHLHVRDFTVYDNRAFGLSSGRFMETLGWLSVDGIRDRACRVEANCVGKNLTVTRRYLDTNVYTYKKHSLAHPKQKFDTWKGRSITREIFKLRKTLNLSNTIGCAPQDYFLARYPYTDARSLLNLVANEVLPTAVVNASRPYPGVVIVNSGSQRFDLFKGPFTLDDTYIVSPFHNDFVYATVPYSIASKMLDALNGAPFQKRAGDDIPLPAYASNATLTPGYVTKDDYGYGGDDWAHSSMPYVSAPNYISSPLPKGLKDGDLVDIVWLSFFTNLVNPILKKMDPVNTYTTGIYRSDVDSNSMLLNFVKAKWTNTTC</sequence>
<dbReference type="SUPFAM" id="SSF55816">
    <property type="entry name" value="5'-nucleotidase (syn. UDP-sugar hydrolase), C-terminal domain"/>
    <property type="match status" value="1"/>
</dbReference>
<dbReference type="InterPro" id="IPR006179">
    <property type="entry name" value="5_nucleotidase/apyrase"/>
</dbReference>
<dbReference type="InterPro" id="IPR029052">
    <property type="entry name" value="Metallo-depent_PP-like"/>
</dbReference>
<evidence type="ECO:0000256" key="1">
    <source>
        <dbReference type="SAM" id="MobiDB-lite"/>
    </source>
</evidence>
<dbReference type="OrthoDB" id="7722975at2759"/>
<name>A0A9P6QX65_9FUNG</name>
<keyword evidence="5" id="KW-1185">Reference proteome</keyword>
<evidence type="ECO:0000256" key="2">
    <source>
        <dbReference type="SAM" id="SignalP"/>
    </source>
</evidence>
<dbReference type="Proteomes" id="UP000823405">
    <property type="component" value="Unassembled WGS sequence"/>
</dbReference>
<accession>A0A9P6QX65</accession>
<gene>
    <name evidence="4" type="ORF">BGZ97_001820</name>
</gene>
<dbReference type="SUPFAM" id="SSF56300">
    <property type="entry name" value="Metallo-dependent phosphatases"/>
    <property type="match status" value="1"/>
</dbReference>
<dbReference type="InterPro" id="IPR053828">
    <property type="entry name" value="Nucleosidase_C"/>
</dbReference>
<dbReference type="PANTHER" id="PTHR11575:SF22">
    <property type="entry name" value="ADL392WP"/>
    <property type="match status" value="1"/>
</dbReference>
<dbReference type="InterPro" id="IPR014485">
    <property type="entry name" value="Pesterase_C1039"/>
</dbReference>
<evidence type="ECO:0000313" key="5">
    <source>
        <dbReference type="Proteomes" id="UP000823405"/>
    </source>
</evidence>
<evidence type="ECO:0000259" key="3">
    <source>
        <dbReference type="Pfam" id="PF21953"/>
    </source>
</evidence>
<feature type="region of interest" description="Disordered" evidence="1">
    <location>
        <begin position="20"/>
        <end position="44"/>
    </location>
</feature>
<proteinExistence type="predicted"/>
<feature type="chain" id="PRO_5040462789" description="Putative 5'-nucleotidase C-terminal domain-containing protein" evidence="2">
    <location>
        <begin position="19"/>
        <end position="585"/>
    </location>
</feature>
<protein>
    <recommendedName>
        <fullName evidence="3">Putative 5'-nucleotidase C-terminal domain-containing protein</fullName>
    </recommendedName>
</protein>
<feature type="domain" description="Putative 5'-nucleotidase C-terminal" evidence="3">
    <location>
        <begin position="377"/>
        <end position="469"/>
    </location>
</feature>
<dbReference type="AlphaFoldDB" id="A0A9P6QX65"/>
<feature type="signal peptide" evidence="2">
    <location>
        <begin position="1"/>
        <end position="18"/>
    </location>
</feature>
<dbReference type="InterPro" id="IPR036907">
    <property type="entry name" value="5'-Nucleotdase_C_sf"/>
</dbReference>
<dbReference type="GO" id="GO:0005829">
    <property type="term" value="C:cytosol"/>
    <property type="evidence" value="ECO:0007669"/>
    <property type="project" value="TreeGrafter"/>
</dbReference>
<reference evidence="4" key="1">
    <citation type="journal article" date="2020" name="Fungal Divers.">
        <title>Resolving the Mortierellaceae phylogeny through synthesis of multi-gene phylogenetics and phylogenomics.</title>
        <authorList>
            <person name="Vandepol N."/>
            <person name="Liber J."/>
            <person name="Desiro A."/>
            <person name="Na H."/>
            <person name="Kennedy M."/>
            <person name="Barry K."/>
            <person name="Grigoriev I.V."/>
            <person name="Miller A.N."/>
            <person name="O'Donnell K."/>
            <person name="Stajich J.E."/>
            <person name="Bonito G."/>
        </authorList>
    </citation>
    <scope>NUCLEOTIDE SEQUENCE</scope>
    <source>
        <strain evidence="4">NVP60</strain>
    </source>
</reference>
<dbReference type="GO" id="GO:0009166">
    <property type="term" value="P:nucleotide catabolic process"/>
    <property type="evidence" value="ECO:0007669"/>
    <property type="project" value="InterPro"/>
</dbReference>
<dbReference type="EMBL" id="JAAAIN010001383">
    <property type="protein sequence ID" value="KAG0303629.1"/>
    <property type="molecule type" value="Genomic_DNA"/>
</dbReference>